<keyword evidence="4 5" id="KW-0418">Kinase</keyword>
<feature type="binding site" evidence="5">
    <location>
        <position position="117"/>
    </location>
    <ligand>
        <name>ATP</name>
        <dbReference type="ChEBI" id="CHEBI:30616"/>
    </ligand>
</feature>
<keyword evidence="9" id="KW-1185">Reference proteome</keyword>
<dbReference type="RefSeq" id="WP_106874563.1">
    <property type="nucleotide sequence ID" value="NZ_CP027845.1"/>
</dbReference>
<dbReference type="GO" id="GO:0044209">
    <property type="term" value="P:AMP salvage"/>
    <property type="evidence" value="ECO:0007669"/>
    <property type="project" value="UniProtKB-UniRule"/>
</dbReference>
<accession>A0A2P1P8X2</accession>
<comment type="catalytic activity">
    <reaction evidence="5 7">
        <text>AMP + ATP = 2 ADP</text>
        <dbReference type="Rhea" id="RHEA:12973"/>
        <dbReference type="ChEBI" id="CHEBI:30616"/>
        <dbReference type="ChEBI" id="CHEBI:456215"/>
        <dbReference type="ChEBI" id="CHEBI:456216"/>
        <dbReference type="EC" id="2.7.4.3"/>
    </reaction>
</comment>
<keyword evidence="5" id="KW-0963">Cytoplasm</keyword>
<keyword evidence="5 7" id="KW-0067">ATP-binding</keyword>
<dbReference type="Proteomes" id="UP000241762">
    <property type="component" value="Chromosome"/>
</dbReference>
<comment type="function">
    <text evidence="5">Catalyzes the reversible transfer of the terminal phosphate group between ATP and AMP. Plays an important role in cellular energy homeostasis and in adenine nucleotide metabolism.</text>
</comment>
<feature type="binding site" evidence="5">
    <location>
        <begin position="79"/>
        <end position="82"/>
    </location>
    <ligand>
        <name>AMP</name>
        <dbReference type="ChEBI" id="CHEBI:456215"/>
    </ligand>
</feature>
<dbReference type="HAMAP" id="MF_00235">
    <property type="entry name" value="Adenylate_kinase_Adk"/>
    <property type="match status" value="1"/>
</dbReference>
<dbReference type="InterPro" id="IPR000850">
    <property type="entry name" value="Adenylat/UMP-CMP_kin"/>
</dbReference>
<comment type="subcellular location">
    <subcellularLocation>
        <location evidence="5 7">Cytoplasm</location>
    </subcellularLocation>
</comment>
<dbReference type="GO" id="GO:0004017">
    <property type="term" value="F:AMP kinase activity"/>
    <property type="evidence" value="ECO:0007669"/>
    <property type="project" value="UniProtKB-UniRule"/>
</dbReference>
<keyword evidence="1 5" id="KW-0808">Transferase</keyword>
<feature type="binding site" evidence="5">
    <location>
        <begin position="126"/>
        <end position="127"/>
    </location>
    <ligand>
        <name>ATP</name>
        <dbReference type="ChEBI" id="CHEBI:30616"/>
    </ligand>
</feature>
<comment type="similarity">
    <text evidence="5 6">Belongs to the adenylate kinase family.</text>
</comment>
<feature type="binding site" evidence="5">
    <location>
        <position position="86"/>
    </location>
    <ligand>
        <name>AMP</name>
        <dbReference type="ChEBI" id="CHEBI:456215"/>
    </ligand>
</feature>
<protein>
    <recommendedName>
        <fullName evidence="5 7">Adenylate kinase</fullName>
        <shortName evidence="5">AK</shortName>
        <ecNumber evidence="5 7">2.7.4.3</ecNumber>
    </recommendedName>
    <alternativeName>
        <fullName evidence="5">ATP-AMP transphosphorylase</fullName>
    </alternativeName>
    <alternativeName>
        <fullName evidence="5">ATP:AMP phosphotransferase</fullName>
    </alternativeName>
    <alternativeName>
        <fullName evidence="5">Adenylate monophosphate kinase</fullName>
    </alternativeName>
</protein>
<evidence type="ECO:0000256" key="2">
    <source>
        <dbReference type="ARBA" id="ARBA00022727"/>
    </source>
</evidence>
<sequence length="207" mass="23290">MKRIISFLGLPGSGKGTQAALVTKKLGIPSYSIGQVLRDVDDPVVKKYIEAGLIVPDNVVNKVVEDLMKSLDNACLLDGYPRSMSQAKFLHDAPNIDVLPIYFKLDEEELLDRISSRIQCSECDSIYNDDILDEGDFSCQNCGAKEYYRRKDDNKEILAVRIEQFKTNTVPVLDFYESKNLLHTLDAKLSIGALKKDIVQIIEEFIP</sequence>
<feature type="binding site" evidence="5">
    <location>
        <begin position="12"/>
        <end position="17"/>
    </location>
    <ligand>
        <name>ATP</name>
        <dbReference type="ChEBI" id="CHEBI:30616"/>
    </ligand>
</feature>
<comment type="subunit">
    <text evidence="5 7">Monomer.</text>
</comment>
<evidence type="ECO:0000256" key="5">
    <source>
        <dbReference type="HAMAP-Rule" id="MF_00235"/>
    </source>
</evidence>
<dbReference type="InterPro" id="IPR033690">
    <property type="entry name" value="Adenylat_kinase_CS"/>
</dbReference>
<dbReference type="GO" id="GO:0005524">
    <property type="term" value="F:ATP binding"/>
    <property type="evidence" value="ECO:0007669"/>
    <property type="project" value="UniProtKB-UniRule"/>
</dbReference>
<feature type="binding site" evidence="5">
    <location>
        <position position="150"/>
    </location>
    <ligand>
        <name>AMP</name>
        <dbReference type="ChEBI" id="CHEBI:456215"/>
    </ligand>
</feature>
<evidence type="ECO:0000256" key="4">
    <source>
        <dbReference type="ARBA" id="ARBA00022777"/>
    </source>
</evidence>
<comment type="domain">
    <text evidence="5">Consists of three domains, a large central CORE domain and two small peripheral domains, NMPbind and LID, which undergo movements during catalysis. The LID domain closes over the site of phosphoryl transfer upon ATP binding. Assembling and dissambling the active center during each catalytic cycle provides an effective means to prevent ATP hydrolysis.</text>
</comment>
<dbReference type="KEGG" id="ptc:phytr_7770"/>
<dbReference type="CDD" id="cd01428">
    <property type="entry name" value="ADK"/>
    <property type="match status" value="1"/>
</dbReference>
<dbReference type="SUPFAM" id="SSF52540">
    <property type="entry name" value="P-loop containing nucleoside triphosphate hydrolases"/>
    <property type="match status" value="1"/>
</dbReference>
<dbReference type="AlphaFoldDB" id="A0A2P1P8X2"/>
<keyword evidence="3 5" id="KW-0547">Nucleotide-binding</keyword>
<name>A0A2P1P8X2_9RICK</name>
<dbReference type="Pfam" id="PF00406">
    <property type="entry name" value="ADK"/>
    <property type="match status" value="1"/>
</dbReference>
<feature type="binding site" evidence="5">
    <location>
        <position position="38"/>
    </location>
    <ligand>
        <name>AMP</name>
        <dbReference type="ChEBI" id="CHEBI:456215"/>
    </ligand>
</feature>
<evidence type="ECO:0000256" key="7">
    <source>
        <dbReference type="RuleBase" id="RU003331"/>
    </source>
</evidence>
<dbReference type="PANTHER" id="PTHR23359">
    <property type="entry name" value="NUCLEOTIDE KINASE"/>
    <property type="match status" value="1"/>
</dbReference>
<dbReference type="OrthoDB" id="9805030at2"/>
<comment type="caution">
    <text evidence="5">Lacks conserved residue(s) required for the propagation of feature annotation.</text>
</comment>
<feature type="binding site" evidence="5">
    <location>
        <position position="161"/>
    </location>
    <ligand>
        <name>AMP</name>
        <dbReference type="ChEBI" id="CHEBI:456215"/>
    </ligand>
</feature>
<dbReference type="PROSITE" id="PS00113">
    <property type="entry name" value="ADENYLATE_KINASE"/>
    <property type="match status" value="1"/>
</dbReference>
<gene>
    <name evidence="5" type="primary">adk</name>
    <name evidence="8" type="ORF">phytr_7770</name>
</gene>
<evidence type="ECO:0000256" key="6">
    <source>
        <dbReference type="RuleBase" id="RU003330"/>
    </source>
</evidence>
<dbReference type="PRINTS" id="PR00094">
    <property type="entry name" value="ADENYLTKNASE"/>
</dbReference>
<dbReference type="GO" id="GO:0005737">
    <property type="term" value="C:cytoplasm"/>
    <property type="evidence" value="ECO:0007669"/>
    <property type="project" value="UniProtKB-SubCell"/>
</dbReference>
<dbReference type="EC" id="2.7.4.3" evidence="5 7"/>
<feature type="binding site" evidence="5">
    <location>
        <position position="189"/>
    </location>
    <ligand>
        <name>ATP</name>
        <dbReference type="ChEBI" id="CHEBI:30616"/>
    </ligand>
</feature>
<evidence type="ECO:0000256" key="3">
    <source>
        <dbReference type="ARBA" id="ARBA00022741"/>
    </source>
</evidence>
<evidence type="ECO:0000313" key="9">
    <source>
        <dbReference type="Proteomes" id="UP000241762"/>
    </source>
</evidence>
<dbReference type="InterPro" id="IPR027417">
    <property type="entry name" value="P-loop_NTPase"/>
</dbReference>
<reference evidence="8 9" key="1">
    <citation type="submission" date="2018-03" db="EMBL/GenBank/DDBJ databases">
        <title>A gene transfer event suggests a long-term partnership between eustigmatophyte algae and a novel lineage of endosymbiotic bacteria.</title>
        <authorList>
            <person name="Yurchenko T."/>
            <person name="Sevcikova T."/>
            <person name="Pribyl P."/>
            <person name="El Karkouri K."/>
            <person name="Klimes V."/>
            <person name="Amaral R."/>
            <person name="Zbrankova V."/>
            <person name="Kim E."/>
            <person name="Raoult D."/>
            <person name="Santos L.M.A."/>
            <person name="Elias M."/>
        </authorList>
    </citation>
    <scope>NUCLEOTIDE SEQUENCE [LARGE SCALE GENOMIC DNA]</scope>
    <source>
        <strain evidence="8">CCALA 838</strain>
    </source>
</reference>
<keyword evidence="2 5" id="KW-0545">Nucleotide biosynthesis</keyword>
<evidence type="ECO:0000256" key="1">
    <source>
        <dbReference type="ARBA" id="ARBA00022679"/>
    </source>
</evidence>
<proteinExistence type="inferred from homology"/>
<dbReference type="EMBL" id="CP027845">
    <property type="protein sequence ID" value="AVP87713.1"/>
    <property type="molecule type" value="Genomic_DNA"/>
</dbReference>
<dbReference type="UniPathway" id="UPA00588">
    <property type="reaction ID" value="UER00649"/>
</dbReference>
<comment type="pathway">
    <text evidence="5">Purine metabolism; AMP biosynthesis via salvage pathway; AMP from ADP: step 1/1.</text>
</comment>
<dbReference type="Gene3D" id="3.40.50.300">
    <property type="entry name" value="P-loop containing nucleotide triphosphate hydrolases"/>
    <property type="match status" value="1"/>
</dbReference>
<feature type="region of interest" description="LID" evidence="5">
    <location>
        <begin position="116"/>
        <end position="153"/>
    </location>
</feature>
<evidence type="ECO:0000313" key="8">
    <source>
        <dbReference type="EMBL" id="AVP87713.1"/>
    </source>
</evidence>
<organism evidence="8 9">
    <name type="scientific">Candidatus Phycorickettsia trachydisci</name>
    <dbReference type="NCBI Taxonomy" id="2115978"/>
    <lineage>
        <taxon>Bacteria</taxon>
        <taxon>Pseudomonadati</taxon>
        <taxon>Pseudomonadota</taxon>
        <taxon>Alphaproteobacteria</taxon>
        <taxon>Rickettsiales</taxon>
        <taxon>Rickettsiaceae</taxon>
        <taxon>Candidatus Phycorickettsia</taxon>
    </lineage>
</organism>